<evidence type="ECO:0000313" key="9">
    <source>
        <dbReference type="Proteomes" id="UP000823405"/>
    </source>
</evidence>
<dbReference type="InterPro" id="IPR050815">
    <property type="entry name" value="TF_fung"/>
</dbReference>
<dbReference type="GO" id="GO:0005634">
    <property type="term" value="C:nucleus"/>
    <property type="evidence" value="ECO:0007669"/>
    <property type="project" value="UniProtKB-SubCell"/>
</dbReference>
<keyword evidence="4" id="KW-0804">Transcription</keyword>
<dbReference type="CDD" id="cd12148">
    <property type="entry name" value="fungal_TF_MHR"/>
    <property type="match status" value="1"/>
</dbReference>
<feature type="compositionally biased region" description="Polar residues" evidence="6">
    <location>
        <begin position="789"/>
        <end position="798"/>
    </location>
</feature>
<feature type="compositionally biased region" description="Low complexity" evidence="6">
    <location>
        <begin position="753"/>
        <end position="762"/>
    </location>
</feature>
<dbReference type="AlphaFoldDB" id="A0A9P6UTD5"/>
<dbReference type="GO" id="GO:0006351">
    <property type="term" value="P:DNA-templated transcription"/>
    <property type="evidence" value="ECO:0007669"/>
    <property type="project" value="InterPro"/>
</dbReference>
<evidence type="ECO:0000259" key="7">
    <source>
        <dbReference type="PROSITE" id="PS50048"/>
    </source>
</evidence>
<dbReference type="OrthoDB" id="2123952at2759"/>
<gene>
    <name evidence="8" type="ORF">BGZ97_000970</name>
</gene>
<evidence type="ECO:0000256" key="3">
    <source>
        <dbReference type="ARBA" id="ARBA00023015"/>
    </source>
</evidence>
<protein>
    <recommendedName>
        <fullName evidence="7">Zn(2)-C6 fungal-type domain-containing protein</fullName>
    </recommendedName>
</protein>
<dbReference type="Proteomes" id="UP000823405">
    <property type="component" value="Unassembled WGS sequence"/>
</dbReference>
<dbReference type="EMBL" id="JAAAIN010000119">
    <property type="protein sequence ID" value="KAG0320002.1"/>
    <property type="molecule type" value="Genomic_DNA"/>
</dbReference>
<dbReference type="PROSITE" id="PS50048">
    <property type="entry name" value="ZN2_CY6_FUNGAL_2"/>
    <property type="match status" value="1"/>
</dbReference>
<feature type="region of interest" description="Disordered" evidence="6">
    <location>
        <begin position="900"/>
        <end position="919"/>
    </location>
</feature>
<feature type="region of interest" description="Disordered" evidence="6">
    <location>
        <begin position="644"/>
        <end position="674"/>
    </location>
</feature>
<comment type="subcellular location">
    <subcellularLocation>
        <location evidence="1">Nucleus</location>
    </subcellularLocation>
</comment>
<dbReference type="Pfam" id="PF04082">
    <property type="entry name" value="Fungal_trans"/>
    <property type="match status" value="1"/>
</dbReference>
<keyword evidence="9" id="KW-1185">Reference proteome</keyword>
<reference evidence="8" key="1">
    <citation type="journal article" date="2020" name="Fungal Divers.">
        <title>Resolving the Mortierellaceae phylogeny through synthesis of multi-gene phylogenetics and phylogenomics.</title>
        <authorList>
            <person name="Vandepol N."/>
            <person name="Liber J."/>
            <person name="Desiro A."/>
            <person name="Na H."/>
            <person name="Kennedy M."/>
            <person name="Barry K."/>
            <person name="Grigoriev I.V."/>
            <person name="Miller A.N."/>
            <person name="O'Donnell K."/>
            <person name="Stajich J.E."/>
            <person name="Bonito G."/>
        </authorList>
    </citation>
    <scope>NUCLEOTIDE SEQUENCE</scope>
    <source>
        <strain evidence="8">NVP60</strain>
    </source>
</reference>
<comment type="caution">
    <text evidence="8">The sequence shown here is derived from an EMBL/GenBank/DDBJ whole genome shotgun (WGS) entry which is preliminary data.</text>
</comment>
<proteinExistence type="predicted"/>
<evidence type="ECO:0000256" key="1">
    <source>
        <dbReference type="ARBA" id="ARBA00004123"/>
    </source>
</evidence>
<dbReference type="InterPro" id="IPR036864">
    <property type="entry name" value="Zn2-C6_fun-type_DNA-bd_sf"/>
</dbReference>
<keyword evidence="2" id="KW-0479">Metal-binding</keyword>
<accession>A0A9P6UTD5</accession>
<dbReference type="PANTHER" id="PTHR47338:SF5">
    <property type="entry name" value="ZN(II)2CYS6 TRANSCRIPTION FACTOR (EUROFUNG)"/>
    <property type="match status" value="1"/>
</dbReference>
<feature type="region of interest" description="Disordered" evidence="6">
    <location>
        <begin position="1"/>
        <end position="63"/>
    </location>
</feature>
<feature type="compositionally biased region" description="Low complexity" evidence="6">
    <location>
        <begin position="823"/>
        <end position="834"/>
    </location>
</feature>
<dbReference type="GO" id="GO:0003677">
    <property type="term" value="F:DNA binding"/>
    <property type="evidence" value="ECO:0007669"/>
    <property type="project" value="InterPro"/>
</dbReference>
<keyword evidence="5" id="KW-0539">Nucleus</keyword>
<feature type="domain" description="Zn(2)-C6 fungal-type" evidence="7">
    <location>
        <begin position="65"/>
        <end position="95"/>
    </location>
</feature>
<dbReference type="Pfam" id="PF00172">
    <property type="entry name" value="Zn_clus"/>
    <property type="match status" value="1"/>
</dbReference>
<keyword evidence="3" id="KW-0805">Transcription regulation</keyword>
<evidence type="ECO:0000313" key="8">
    <source>
        <dbReference type="EMBL" id="KAG0320002.1"/>
    </source>
</evidence>
<dbReference type="CDD" id="cd00067">
    <property type="entry name" value="GAL4"/>
    <property type="match status" value="1"/>
</dbReference>
<dbReference type="GO" id="GO:0008270">
    <property type="term" value="F:zinc ion binding"/>
    <property type="evidence" value="ECO:0007669"/>
    <property type="project" value="InterPro"/>
</dbReference>
<evidence type="ECO:0000256" key="2">
    <source>
        <dbReference type="ARBA" id="ARBA00022723"/>
    </source>
</evidence>
<evidence type="ECO:0000256" key="4">
    <source>
        <dbReference type="ARBA" id="ARBA00023163"/>
    </source>
</evidence>
<dbReference type="SMART" id="SM00906">
    <property type="entry name" value="Fungal_trans"/>
    <property type="match status" value="1"/>
</dbReference>
<sequence>MQTATAGSRDPQHAGSSSSSSSLIPTTTANNNNILNNNNSNNNSDNNSNNNNDDAEGKRRKTTQACDYCRQKRTKCDNAKPRCQQCARAGILCTFFTHSKKRGPIPREELDPEARQPAIDHASGRQILKPKPTRNVGPLQLTHYGNLRPRFNTLRTLYPLHHSYFGNPNQSDDPMRRLGEEGHTTSIEASSIRPASARGDLWRKELTDHLVEVFFEHCFQDFDNFDPKEFLKDYAERKINPSLLNAICAVAARFSDHPDIVQVPPYLSGEPYAEKTREKIMDLIDEATISNLHALFILSFYEYSAWSGPRGWRFGGLASRMGIELYLHNQRDIPASEAARVRFETKCRTFWNLIHNDIFSAASAGLPSILDVKLYNIQLPDYRPDWWVEKRQELEAAIIGEVEEDSDIQETMSTQSETTPKDPFAARILAKLQRMRRLRGHGPAKYLFEPIELLFRVSQYINGNTLESDKCPSDPGSEFAVLEERLSTWIKTIGEEVPLTPTKLVESEENVAYMILTYYMTVIMLHRPIIALESVIDTSFVDQSRVRCAEAATKITEIVEQFNETDIKYRGHIFVFQVFTGAAIHVTNIFSSDGALAANAKRCLNVHLNFLKVSSPHWTVSARLFFILQDLYSAQVTVHVQGDSPATTFTSATPQDRSGSEPQSDRASSSGTVHSPISVSLESVRVDHTADHQDIPDADAALTRKRPLTLPAGYMSSDVINTTTFDDSCRDRATVQGSSGIGLSYEVSGQGGTTTLSGSSSTKRPSKKVKTMPPALSRPILPRPPIPSTSALQQTSEESLVMASATSASASSSSSMVPQQGLTSSTSTSTSTSTMIPSGHLPIPPMQPSLQLLSLQVPGQNNRRQLIPVPASLRSLDTPPHLLPDLEFIDSLSLVEPMSTLTPLPHHGANSHSPGQERQPLQAAYPRNISSGMTAIPMASESSSSSSFNLYEQGKATATTDPFASSAPPLMSERVSIPFVPNPATTIDAASRGYPRQPHDAPPIPSSQWNVEIVENYPSFLETHRIVHEKIWRQYGRL</sequence>
<feature type="compositionally biased region" description="Low complexity" evidence="6">
    <location>
        <begin position="30"/>
        <end position="52"/>
    </location>
</feature>
<dbReference type="Gene3D" id="4.10.240.10">
    <property type="entry name" value="Zn(2)-C6 fungal-type DNA-binding domain"/>
    <property type="match status" value="1"/>
</dbReference>
<dbReference type="SMART" id="SM00066">
    <property type="entry name" value="GAL4"/>
    <property type="match status" value="1"/>
</dbReference>
<dbReference type="PANTHER" id="PTHR47338">
    <property type="entry name" value="ZN(II)2CYS6 TRANSCRIPTION FACTOR (EUROFUNG)-RELATED"/>
    <property type="match status" value="1"/>
</dbReference>
<dbReference type="PROSITE" id="PS00463">
    <property type="entry name" value="ZN2_CY6_FUNGAL_1"/>
    <property type="match status" value="1"/>
</dbReference>
<feature type="compositionally biased region" description="Low complexity" evidence="6">
    <location>
        <begin position="803"/>
        <end position="815"/>
    </location>
</feature>
<dbReference type="InterPro" id="IPR001138">
    <property type="entry name" value="Zn2Cys6_DnaBD"/>
</dbReference>
<dbReference type="GO" id="GO:0000981">
    <property type="term" value="F:DNA-binding transcription factor activity, RNA polymerase II-specific"/>
    <property type="evidence" value="ECO:0007669"/>
    <property type="project" value="InterPro"/>
</dbReference>
<dbReference type="InterPro" id="IPR007219">
    <property type="entry name" value="XnlR_reg_dom"/>
</dbReference>
<dbReference type="SUPFAM" id="SSF57701">
    <property type="entry name" value="Zn2/Cys6 DNA-binding domain"/>
    <property type="match status" value="1"/>
</dbReference>
<evidence type="ECO:0000256" key="6">
    <source>
        <dbReference type="SAM" id="MobiDB-lite"/>
    </source>
</evidence>
<feature type="region of interest" description="Disordered" evidence="6">
    <location>
        <begin position="741"/>
        <end position="847"/>
    </location>
</feature>
<organism evidence="8 9">
    <name type="scientific">Linnemannia gamsii</name>
    <dbReference type="NCBI Taxonomy" id="64522"/>
    <lineage>
        <taxon>Eukaryota</taxon>
        <taxon>Fungi</taxon>
        <taxon>Fungi incertae sedis</taxon>
        <taxon>Mucoromycota</taxon>
        <taxon>Mortierellomycotina</taxon>
        <taxon>Mortierellomycetes</taxon>
        <taxon>Mortierellales</taxon>
        <taxon>Mortierellaceae</taxon>
        <taxon>Linnemannia</taxon>
    </lineage>
</organism>
<evidence type="ECO:0000256" key="5">
    <source>
        <dbReference type="ARBA" id="ARBA00023242"/>
    </source>
</evidence>
<name>A0A9P6UTD5_9FUNG</name>